<dbReference type="Proteomes" id="UP000245207">
    <property type="component" value="Unassembled WGS sequence"/>
</dbReference>
<gene>
    <name evidence="1" type="ORF">CTI12_AA600170</name>
</gene>
<evidence type="ECO:0000313" key="1">
    <source>
        <dbReference type="EMBL" id="PWA36350.1"/>
    </source>
</evidence>
<comment type="caution">
    <text evidence="1">The sequence shown here is derived from an EMBL/GenBank/DDBJ whole genome shotgun (WGS) entry which is preliminary data.</text>
</comment>
<accession>A0A2U1KHV7</accession>
<dbReference type="AlphaFoldDB" id="A0A2U1KHV7"/>
<dbReference type="OrthoDB" id="3352408at2759"/>
<dbReference type="EMBL" id="PKPP01018314">
    <property type="protein sequence ID" value="PWA36350.1"/>
    <property type="molecule type" value="Genomic_DNA"/>
</dbReference>
<reference evidence="1 2" key="1">
    <citation type="journal article" date="2018" name="Mol. Plant">
        <title>The genome of Artemisia annua provides insight into the evolution of Asteraceae family and artemisinin biosynthesis.</title>
        <authorList>
            <person name="Shen Q."/>
            <person name="Zhang L."/>
            <person name="Liao Z."/>
            <person name="Wang S."/>
            <person name="Yan T."/>
            <person name="Shi P."/>
            <person name="Liu M."/>
            <person name="Fu X."/>
            <person name="Pan Q."/>
            <person name="Wang Y."/>
            <person name="Lv Z."/>
            <person name="Lu X."/>
            <person name="Zhang F."/>
            <person name="Jiang W."/>
            <person name="Ma Y."/>
            <person name="Chen M."/>
            <person name="Hao X."/>
            <person name="Li L."/>
            <person name="Tang Y."/>
            <person name="Lv G."/>
            <person name="Zhou Y."/>
            <person name="Sun X."/>
            <person name="Brodelius P.E."/>
            <person name="Rose J.K.C."/>
            <person name="Tang K."/>
        </authorList>
    </citation>
    <scope>NUCLEOTIDE SEQUENCE [LARGE SCALE GENOMIC DNA]</scope>
    <source>
        <strain evidence="2">cv. Huhao1</strain>
        <tissue evidence="1">Leaf</tissue>
    </source>
</reference>
<protein>
    <submittedName>
        <fullName evidence="1">Calcium-transporting ATPase 4, endoplasmic reticulum-type</fullName>
    </submittedName>
</protein>
<dbReference type="SUPFAM" id="SSF56784">
    <property type="entry name" value="HAD-like"/>
    <property type="match status" value="1"/>
</dbReference>
<proteinExistence type="predicted"/>
<organism evidence="1 2">
    <name type="scientific">Artemisia annua</name>
    <name type="common">Sweet wormwood</name>
    <dbReference type="NCBI Taxonomy" id="35608"/>
    <lineage>
        <taxon>Eukaryota</taxon>
        <taxon>Viridiplantae</taxon>
        <taxon>Streptophyta</taxon>
        <taxon>Embryophyta</taxon>
        <taxon>Tracheophyta</taxon>
        <taxon>Spermatophyta</taxon>
        <taxon>Magnoliopsida</taxon>
        <taxon>eudicotyledons</taxon>
        <taxon>Gunneridae</taxon>
        <taxon>Pentapetalae</taxon>
        <taxon>asterids</taxon>
        <taxon>campanulids</taxon>
        <taxon>Asterales</taxon>
        <taxon>Asteraceae</taxon>
        <taxon>Asteroideae</taxon>
        <taxon>Anthemideae</taxon>
        <taxon>Artemisiinae</taxon>
        <taxon>Artemisia</taxon>
    </lineage>
</organism>
<sequence>MCDMHVLIEKIGLLSGLDSSSSRGSSDLMGLPLLNLTVIGNPWGLSCSQILGKGRYLQRAARIQVLVRTQDYKNTAEASFYEIGMLKDVGEVVAMIGDGVNGAPALKLVHIGIAMALLWEARDREWQ</sequence>
<name>A0A2U1KHV7_ARTAN</name>
<dbReference type="InterPro" id="IPR023214">
    <property type="entry name" value="HAD_sf"/>
</dbReference>
<dbReference type="InterPro" id="IPR036412">
    <property type="entry name" value="HAD-like_sf"/>
</dbReference>
<dbReference type="STRING" id="35608.A0A2U1KHV7"/>
<dbReference type="Gene3D" id="3.40.50.1000">
    <property type="entry name" value="HAD superfamily/HAD-like"/>
    <property type="match status" value="1"/>
</dbReference>
<keyword evidence="2" id="KW-1185">Reference proteome</keyword>
<evidence type="ECO:0000313" key="2">
    <source>
        <dbReference type="Proteomes" id="UP000245207"/>
    </source>
</evidence>